<evidence type="ECO:0000256" key="1">
    <source>
        <dbReference type="SAM" id="MobiDB-lite"/>
    </source>
</evidence>
<feature type="region of interest" description="Disordered" evidence="1">
    <location>
        <begin position="169"/>
        <end position="222"/>
    </location>
</feature>
<gene>
    <name evidence="2" type="ORF">EUTSA_v10002348mg</name>
</gene>
<feature type="compositionally biased region" description="Low complexity" evidence="1">
    <location>
        <begin position="189"/>
        <end position="210"/>
    </location>
</feature>
<sequence>KREDRLRLAYICIIVGFVMAQDAQVFIPREYIILAMDITKLQKYLWGIHAYDFLVENVIKTRHKLSRMKGYHLDGQSQISRTLLATRIGTEDTFVPRCTKWKGIARVSYNDISQLESTFKSHHVLFPYISATGNFDMNDGRVDLLKTMISHETNWNAQVWEIEDAVNEVTDGEQDQDDLESEHEEENEVVNAESDIGTQSGVGVSASGSARGKKRVGDPGATARKQKLLCERSRENVKVLDEDIKTFFQGLVQDSIRSLEEKIGKKIDERLNQIENQITLSMEKLHKSITIVGIPLLLRSL</sequence>
<feature type="non-terminal residue" evidence="2">
    <location>
        <position position="1"/>
    </location>
</feature>
<dbReference type="Gramene" id="ESQ37628">
    <property type="protein sequence ID" value="ESQ37628"/>
    <property type="gene ID" value="EUTSA_v10002348mg"/>
</dbReference>
<evidence type="ECO:0000313" key="3">
    <source>
        <dbReference type="Proteomes" id="UP000030689"/>
    </source>
</evidence>
<dbReference type="KEGG" id="eus:EUTSA_v10002348mg"/>
<dbReference type="EMBL" id="KI517551">
    <property type="protein sequence ID" value="ESQ37628.1"/>
    <property type="molecule type" value="Genomic_DNA"/>
</dbReference>
<evidence type="ECO:0008006" key="4">
    <source>
        <dbReference type="Google" id="ProtNLM"/>
    </source>
</evidence>
<keyword evidence="3" id="KW-1185">Reference proteome</keyword>
<evidence type="ECO:0000313" key="2">
    <source>
        <dbReference type="EMBL" id="ESQ37628.1"/>
    </source>
</evidence>
<reference evidence="2 3" key="1">
    <citation type="journal article" date="2013" name="Front. Plant Sci.">
        <title>The Reference Genome of the Halophytic Plant Eutrema salsugineum.</title>
        <authorList>
            <person name="Yang R."/>
            <person name="Jarvis D.E."/>
            <person name="Chen H."/>
            <person name="Beilstein M.A."/>
            <person name="Grimwood J."/>
            <person name="Jenkins J."/>
            <person name="Shu S."/>
            <person name="Prochnik S."/>
            <person name="Xin M."/>
            <person name="Ma C."/>
            <person name="Schmutz J."/>
            <person name="Wing R.A."/>
            <person name="Mitchell-Olds T."/>
            <person name="Schumaker K.S."/>
            <person name="Wang X."/>
        </authorList>
    </citation>
    <scope>NUCLEOTIDE SEQUENCE [LARGE SCALE GENOMIC DNA]</scope>
</reference>
<dbReference type="OMA" id="MISHETN"/>
<dbReference type="Proteomes" id="UP000030689">
    <property type="component" value="Unassembled WGS sequence"/>
</dbReference>
<dbReference type="AlphaFoldDB" id="V4LCY8"/>
<protein>
    <recommendedName>
        <fullName evidence="4">DUF1985 domain-containing protein</fullName>
    </recommendedName>
</protein>
<name>V4LCY8_EUTSA</name>
<feature type="compositionally biased region" description="Acidic residues" evidence="1">
    <location>
        <begin position="169"/>
        <end position="188"/>
    </location>
</feature>
<proteinExistence type="predicted"/>
<accession>V4LCY8</accession>
<organism evidence="2 3">
    <name type="scientific">Eutrema salsugineum</name>
    <name type="common">Saltwater cress</name>
    <name type="synonym">Sisymbrium salsugineum</name>
    <dbReference type="NCBI Taxonomy" id="72664"/>
    <lineage>
        <taxon>Eukaryota</taxon>
        <taxon>Viridiplantae</taxon>
        <taxon>Streptophyta</taxon>
        <taxon>Embryophyta</taxon>
        <taxon>Tracheophyta</taxon>
        <taxon>Spermatophyta</taxon>
        <taxon>Magnoliopsida</taxon>
        <taxon>eudicotyledons</taxon>
        <taxon>Gunneridae</taxon>
        <taxon>Pentapetalae</taxon>
        <taxon>rosids</taxon>
        <taxon>malvids</taxon>
        <taxon>Brassicales</taxon>
        <taxon>Brassicaceae</taxon>
        <taxon>Eutremeae</taxon>
        <taxon>Eutrema</taxon>
    </lineage>
</organism>